<protein>
    <submittedName>
        <fullName evidence="1">Uncharacterized protein</fullName>
    </submittedName>
</protein>
<comment type="caution">
    <text evidence="1">The sequence shown here is derived from an EMBL/GenBank/DDBJ whole genome shotgun (WGS) entry which is preliminary data.</text>
</comment>
<dbReference type="AlphaFoldDB" id="A0A401RNM4"/>
<sequence>MGGSGWEWCVSRDAVGSVCVEEGRWSRSQQVVSSMAKPFDDGNSSDAHTQDHIPREVQSSLTNCTATNSNQYPTLPFVCAHSVRCQAEYNNSSVTTSGCRGQLTCGMNASTNTPFPGGSRQIQAVRSEEGVASPLTSRGGNIVQDDGDDDAVIRQIGIQLRQMADQLHTYHMERVEEWDRRRWPVWYWTFLNFFMHTMAIFRMPRWR</sequence>
<dbReference type="EMBL" id="BEZZ01001597">
    <property type="protein sequence ID" value="GCC19765.1"/>
    <property type="molecule type" value="Genomic_DNA"/>
</dbReference>
<dbReference type="GO" id="GO:0043065">
    <property type="term" value="P:positive regulation of apoptotic process"/>
    <property type="evidence" value="ECO:0007669"/>
    <property type="project" value="InterPro"/>
</dbReference>
<dbReference type="InterPro" id="IPR031661">
    <property type="entry name" value="Bbc3"/>
</dbReference>
<accession>A0A401RNM4</accession>
<dbReference type="OrthoDB" id="9948431at2759"/>
<name>A0A401RNM4_CHIPU</name>
<dbReference type="GO" id="GO:0090200">
    <property type="term" value="P:positive regulation of release of cytochrome c from mitochondria"/>
    <property type="evidence" value="ECO:0007669"/>
    <property type="project" value="InterPro"/>
</dbReference>
<proteinExistence type="predicted"/>
<dbReference type="Proteomes" id="UP000287033">
    <property type="component" value="Unassembled WGS sequence"/>
</dbReference>
<organism evidence="1 2">
    <name type="scientific">Chiloscyllium punctatum</name>
    <name type="common">Brownbanded bambooshark</name>
    <name type="synonym">Hemiscyllium punctatum</name>
    <dbReference type="NCBI Taxonomy" id="137246"/>
    <lineage>
        <taxon>Eukaryota</taxon>
        <taxon>Metazoa</taxon>
        <taxon>Chordata</taxon>
        <taxon>Craniata</taxon>
        <taxon>Vertebrata</taxon>
        <taxon>Chondrichthyes</taxon>
        <taxon>Elasmobranchii</taxon>
        <taxon>Galeomorphii</taxon>
        <taxon>Galeoidea</taxon>
        <taxon>Orectolobiformes</taxon>
        <taxon>Hemiscylliidae</taxon>
        <taxon>Chiloscyllium</taxon>
    </lineage>
</organism>
<gene>
    <name evidence="1" type="ORF">chiPu_0018519</name>
</gene>
<evidence type="ECO:0000313" key="2">
    <source>
        <dbReference type="Proteomes" id="UP000287033"/>
    </source>
</evidence>
<evidence type="ECO:0000313" key="1">
    <source>
        <dbReference type="EMBL" id="GCC19765.1"/>
    </source>
</evidence>
<keyword evidence="2" id="KW-1185">Reference proteome</keyword>
<reference evidence="1 2" key="1">
    <citation type="journal article" date="2018" name="Nat. Ecol. Evol.">
        <title>Shark genomes provide insights into elasmobranch evolution and the origin of vertebrates.</title>
        <authorList>
            <person name="Hara Y"/>
            <person name="Yamaguchi K"/>
            <person name="Onimaru K"/>
            <person name="Kadota M"/>
            <person name="Koyanagi M"/>
            <person name="Keeley SD"/>
            <person name="Tatsumi K"/>
            <person name="Tanaka K"/>
            <person name="Motone F"/>
            <person name="Kageyama Y"/>
            <person name="Nozu R"/>
            <person name="Adachi N"/>
            <person name="Nishimura O"/>
            <person name="Nakagawa R"/>
            <person name="Tanegashima C"/>
            <person name="Kiyatake I"/>
            <person name="Matsumoto R"/>
            <person name="Murakumo K"/>
            <person name="Nishida K"/>
            <person name="Terakita A"/>
            <person name="Kuratani S"/>
            <person name="Sato K"/>
            <person name="Hyodo S Kuraku.S."/>
        </authorList>
    </citation>
    <scope>NUCLEOTIDE SEQUENCE [LARGE SCALE GENOMIC DNA]</scope>
</reference>
<dbReference type="GO" id="GO:0005739">
    <property type="term" value="C:mitochondrion"/>
    <property type="evidence" value="ECO:0007669"/>
    <property type="project" value="InterPro"/>
</dbReference>
<dbReference type="OMA" id="HTYHMER"/>
<dbReference type="GO" id="GO:0097193">
    <property type="term" value="P:intrinsic apoptotic signaling pathway"/>
    <property type="evidence" value="ECO:0007669"/>
    <property type="project" value="InterPro"/>
</dbReference>
<dbReference type="Pfam" id="PF15826">
    <property type="entry name" value="PUMA"/>
    <property type="match status" value="1"/>
</dbReference>